<organism evidence="5 6">
    <name type="scientific">Smittium simulii</name>
    <dbReference type="NCBI Taxonomy" id="133385"/>
    <lineage>
        <taxon>Eukaryota</taxon>
        <taxon>Fungi</taxon>
        <taxon>Fungi incertae sedis</taxon>
        <taxon>Zoopagomycota</taxon>
        <taxon>Kickxellomycotina</taxon>
        <taxon>Harpellomycetes</taxon>
        <taxon>Harpellales</taxon>
        <taxon>Legeriomycetaceae</taxon>
        <taxon>Smittium</taxon>
    </lineage>
</organism>
<evidence type="ECO:0000256" key="3">
    <source>
        <dbReference type="PROSITE-ProRule" id="PRU00221"/>
    </source>
</evidence>
<dbReference type="Gene3D" id="2.130.10.10">
    <property type="entry name" value="YVTN repeat-like/Quinoprotein amine dehydrogenase"/>
    <property type="match status" value="2"/>
</dbReference>
<comment type="caution">
    <text evidence="5">The sequence shown here is derived from an EMBL/GenBank/DDBJ whole genome shotgun (WGS) entry which is preliminary data.</text>
</comment>
<dbReference type="Gene3D" id="1.20.1280.50">
    <property type="match status" value="1"/>
</dbReference>
<gene>
    <name evidence="5" type="ORF">BB561_004045</name>
</gene>
<dbReference type="AlphaFoldDB" id="A0A2T9YIH9"/>
<feature type="repeat" description="WD" evidence="3">
    <location>
        <begin position="447"/>
        <end position="486"/>
    </location>
</feature>
<proteinExistence type="predicted"/>
<dbReference type="SMART" id="SM00320">
    <property type="entry name" value="WD40"/>
    <property type="match status" value="7"/>
</dbReference>
<name>A0A2T9YIH9_9FUNG</name>
<dbReference type="Proteomes" id="UP000245383">
    <property type="component" value="Unassembled WGS sequence"/>
</dbReference>
<dbReference type="InterPro" id="IPR001680">
    <property type="entry name" value="WD40_rpt"/>
</dbReference>
<dbReference type="PROSITE" id="PS50294">
    <property type="entry name" value="WD_REPEATS_REGION"/>
    <property type="match status" value="6"/>
</dbReference>
<keyword evidence="2" id="KW-0677">Repeat</keyword>
<feature type="repeat" description="WD" evidence="3">
    <location>
        <begin position="367"/>
        <end position="396"/>
    </location>
</feature>
<dbReference type="InterPro" id="IPR015943">
    <property type="entry name" value="WD40/YVTN_repeat-like_dom_sf"/>
</dbReference>
<dbReference type="InterPro" id="IPR019775">
    <property type="entry name" value="WD40_repeat_CS"/>
</dbReference>
<reference evidence="5 6" key="1">
    <citation type="journal article" date="2018" name="MBio">
        <title>Comparative Genomics Reveals the Core Gene Toolbox for the Fungus-Insect Symbiosis.</title>
        <authorList>
            <person name="Wang Y."/>
            <person name="Stata M."/>
            <person name="Wang W."/>
            <person name="Stajich J.E."/>
            <person name="White M.M."/>
            <person name="Moncalvo J.M."/>
        </authorList>
    </citation>
    <scope>NUCLEOTIDE SEQUENCE [LARGE SCALE GENOMIC DNA]</scope>
    <source>
        <strain evidence="5 6">SWE-8-4</strain>
    </source>
</reference>
<dbReference type="PROSITE" id="PS50082">
    <property type="entry name" value="WD_REPEATS_2"/>
    <property type="match status" value="6"/>
</dbReference>
<dbReference type="Pfam" id="PF00400">
    <property type="entry name" value="WD40"/>
    <property type="match status" value="6"/>
</dbReference>
<dbReference type="OrthoDB" id="19711at2759"/>
<dbReference type="PANTHER" id="PTHR22847">
    <property type="entry name" value="WD40 REPEAT PROTEIN"/>
    <property type="match status" value="1"/>
</dbReference>
<dbReference type="PANTHER" id="PTHR22847:SF745">
    <property type="entry name" value="F-BOX_WD REPEAT-CONTAINING PROTEIN 7"/>
    <property type="match status" value="1"/>
</dbReference>
<evidence type="ECO:0000256" key="1">
    <source>
        <dbReference type="ARBA" id="ARBA00022574"/>
    </source>
</evidence>
<dbReference type="SUPFAM" id="SSF81383">
    <property type="entry name" value="F-box domain"/>
    <property type="match status" value="1"/>
</dbReference>
<dbReference type="InterPro" id="IPR001810">
    <property type="entry name" value="F-box_dom"/>
</dbReference>
<evidence type="ECO:0000313" key="5">
    <source>
        <dbReference type="EMBL" id="PVU92094.1"/>
    </source>
</evidence>
<protein>
    <recommendedName>
        <fullName evidence="4">F-box domain-containing protein</fullName>
    </recommendedName>
</protein>
<dbReference type="InterPro" id="IPR036322">
    <property type="entry name" value="WD40_repeat_dom_sf"/>
</dbReference>
<feature type="repeat" description="WD" evidence="3">
    <location>
        <begin position="327"/>
        <end position="366"/>
    </location>
</feature>
<dbReference type="PROSITE" id="PS50181">
    <property type="entry name" value="FBOX"/>
    <property type="match status" value="1"/>
</dbReference>
<keyword evidence="6" id="KW-1185">Reference proteome</keyword>
<feature type="repeat" description="WD" evidence="3">
    <location>
        <begin position="407"/>
        <end position="446"/>
    </location>
</feature>
<dbReference type="PROSITE" id="PS00678">
    <property type="entry name" value="WD_REPEATS_1"/>
    <property type="match status" value="4"/>
</dbReference>
<dbReference type="STRING" id="133385.A0A2T9YIH9"/>
<accession>A0A2T9YIH9</accession>
<dbReference type="Pfam" id="PF00646">
    <property type="entry name" value="F-box"/>
    <property type="match status" value="1"/>
</dbReference>
<dbReference type="InterPro" id="IPR020472">
    <property type="entry name" value="WD40_PAC1"/>
</dbReference>
<evidence type="ECO:0000256" key="2">
    <source>
        <dbReference type="ARBA" id="ARBA00022737"/>
    </source>
</evidence>
<evidence type="ECO:0000313" key="6">
    <source>
        <dbReference type="Proteomes" id="UP000245383"/>
    </source>
</evidence>
<dbReference type="CDD" id="cd00200">
    <property type="entry name" value="WD40"/>
    <property type="match status" value="1"/>
</dbReference>
<dbReference type="PRINTS" id="PR00320">
    <property type="entry name" value="GPROTEINBRPT"/>
</dbReference>
<sequence length="612" mass="70045">MAYRKNLFEILSNNQDSDIQMLDTSQTNESYNDGDSADKMDIDYEDRSVEYLDTEKCFLKIGINSKNKLKDSLSPVQSLYNPSKKTHAINSVNISNINQSYYKKSAIEYKIEENTKIDFIALLPLETSIKILLKFDLESLLNIRSTCKNWKNFVDQNIFWKRYFQSNKLWISKKTKDLENIDLTLDEVADLQSAHNLYNTKHIFDSLSNNHLNKQYSGRIFLNNILKAINMGSLNEKSFSKFYSNFKTASFLFEDTLLSQKKPSVEFSIDLDYSNSTSQIEDLENSPNSQYGVFSYKKNQVNWKMMYKNFYELDKRWENGPVKITTVVGHQDSVYCVQFDKKKIVTGSRDNTIKIWDIRTLQCLKVLIGHTASVLCLKYDNEILVTGSSDSTIIVWCMKTFQQKLQLQGHIAGVLDVGFNKDFIISCSKDCTIKLWDRNTGELVSTLVGHKGPVNAISLHESTLVSASGDTLIMMWDLNTKKQIKEFQGHTRGLACVQFDGKTIISGSNDNSIKTWDIYSGKCIHTLYGHTDLVRALYYVGGDIAISGSYDQTVKVWNVRKGTLLMDIKNVYTSWVFGTQFSKSKIISVTQDQRIHVCDFEYGLGIDSLLDP</sequence>
<feature type="domain" description="F-box" evidence="4">
    <location>
        <begin position="117"/>
        <end position="163"/>
    </location>
</feature>
<dbReference type="InterPro" id="IPR036047">
    <property type="entry name" value="F-box-like_dom_sf"/>
</dbReference>
<dbReference type="SMART" id="SM00256">
    <property type="entry name" value="FBOX"/>
    <property type="match status" value="1"/>
</dbReference>
<evidence type="ECO:0000259" key="4">
    <source>
        <dbReference type="PROSITE" id="PS50181"/>
    </source>
</evidence>
<keyword evidence="1 3" id="KW-0853">WD repeat</keyword>
<feature type="repeat" description="WD" evidence="3">
    <location>
        <begin position="487"/>
        <end position="526"/>
    </location>
</feature>
<dbReference type="EMBL" id="MBFR01000175">
    <property type="protein sequence ID" value="PVU92094.1"/>
    <property type="molecule type" value="Genomic_DNA"/>
</dbReference>
<dbReference type="SUPFAM" id="SSF50978">
    <property type="entry name" value="WD40 repeat-like"/>
    <property type="match status" value="1"/>
</dbReference>
<feature type="repeat" description="WD" evidence="3">
    <location>
        <begin position="527"/>
        <end position="567"/>
    </location>
</feature>